<evidence type="ECO:0000256" key="5">
    <source>
        <dbReference type="HAMAP-Rule" id="MF_00374"/>
    </source>
</evidence>
<evidence type="ECO:0000256" key="2">
    <source>
        <dbReference type="ARBA" id="ARBA00022980"/>
    </source>
</evidence>
<evidence type="ECO:0000313" key="7">
    <source>
        <dbReference type="Proteomes" id="UP001500359"/>
    </source>
</evidence>
<keyword evidence="3 5" id="KW-0687">Ribonucleoprotein</keyword>
<dbReference type="HAMAP" id="MF_00374">
    <property type="entry name" value="Ribosomal_uL29"/>
    <property type="match status" value="1"/>
</dbReference>
<gene>
    <name evidence="5 6" type="primary">rpmC</name>
    <name evidence="6" type="ORF">GCM10009114_07630</name>
</gene>
<sequence length="68" mass="7821">MKAAELKDKNVEELNTELLNLLREQFNLRMQHSTGQLEKTDQLRKVRRNIARVKTMLTEKADAPSVGA</sequence>
<name>A0ABP3WRD4_9ALTE</name>
<accession>A0ABP3WRD4</accession>
<evidence type="ECO:0000256" key="4">
    <source>
        <dbReference type="ARBA" id="ARBA00035204"/>
    </source>
</evidence>
<keyword evidence="7" id="KW-1185">Reference proteome</keyword>
<organism evidence="6 7">
    <name type="scientific">Aliiglaciecola litoralis</name>
    <dbReference type="NCBI Taxonomy" id="582857"/>
    <lineage>
        <taxon>Bacteria</taxon>
        <taxon>Pseudomonadati</taxon>
        <taxon>Pseudomonadota</taxon>
        <taxon>Gammaproteobacteria</taxon>
        <taxon>Alteromonadales</taxon>
        <taxon>Alteromonadaceae</taxon>
        <taxon>Aliiglaciecola</taxon>
    </lineage>
</organism>
<dbReference type="RefSeq" id="WP_343856693.1">
    <property type="nucleotide sequence ID" value="NZ_BAAAFD010000002.1"/>
</dbReference>
<reference evidence="7" key="1">
    <citation type="journal article" date="2019" name="Int. J. Syst. Evol. Microbiol.">
        <title>The Global Catalogue of Microorganisms (GCM) 10K type strain sequencing project: providing services to taxonomists for standard genome sequencing and annotation.</title>
        <authorList>
            <consortium name="The Broad Institute Genomics Platform"/>
            <consortium name="The Broad Institute Genome Sequencing Center for Infectious Disease"/>
            <person name="Wu L."/>
            <person name="Ma J."/>
        </authorList>
    </citation>
    <scope>NUCLEOTIDE SEQUENCE [LARGE SCALE GENOMIC DNA]</scope>
    <source>
        <strain evidence="7">JCM 15896</strain>
    </source>
</reference>
<dbReference type="InterPro" id="IPR050063">
    <property type="entry name" value="Ribosomal_protein_uL29"/>
</dbReference>
<evidence type="ECO:0000313" key="6">
    <source>
        <dbReference type="EMBL" id="GAA0853836.1"/>
    </source>
</evidence>
<dbReference type="InterPro" id="IPR001854">
    <property type="entry name" value="Ribosomal_uL29"/>
</dbReference>
<dbReference type="NCBIfam" id="TIGR00012">
    <property type="entry name" value="L29"/>
    <property type="match status" value="1"/>
</dbReference>
<dbReference type="Proteomes" id="UP001500359">
    <property type="component" value="Unassembled WGS sequence"/>
</dbReference>
<comment type="similarity">
    <text evidence="1 5">Belongs to the universal ribosomal protein uL29 family.</text>
</comment>
<dbReference type="CDD" id="cd00427">
    <property type="entry name" value="Ribosomal_L29_HIP"/>
    <property type="match status" value="1"/>
</dbReference>
<dbReference type="InterPro" id="IPR036049">
    <property type="entry name" value="Ribosomal_uL29_sf"/>
</dbReference>
<comment type="caution">
    <text evidence="6">The sequence shown here is derived from an EMBL/GenBank/DDBJ whole genome shotgun (WGS) entry which is preliminary data.</text>
</comment>
<evidence type="ECO:0000256" key="1">
    <source>
        <dbReference type="ARBA" id="ARBA00009254"/>
    </source>
</evidence>
<dbReference type="SUPFAM" id="SSF46561">
    <property type="entry name" value="Ribosomal protein L29 (L29p)"/>
    <property type="match status" value="1"/>
</dbReference>
<dbReference type="Pfam" id="PF00831">
    <property type="entry name" value="Ribosomal_L29"/>
    <property type="match status" value="1"/>
</dbReference>
<dbReference type="PANTHER" id="PTHR10916:SF0">
    <property type="entry name" value="LARGE RIBOSOMAL SUBUNIT PROTEIN UL29C"/>
    <property type="match status" value="1"/>
</dbReference>
<dbReference type="PANTHER" id="PTHR10916">
    <property type="entry name" value="60S RIBOSOMAL PROTEIN L35/50S RIBOSOMAL PROTEIN L29"/>
    <property type="match status" value="1"/>
</dbReference>
<dbReference type="GO" id="GO:0005840">
    <property type="term" value="C:ribosome"/>
    <property type="evidence" value="ECO:0007669"/>
    <property type="project" value="UniProtKB-KW"/>
</dbReference>
<protein>
    <recommendedName>
        <fullName evidence="4 5">Large ribosomal subunit protein uL29</fullName>
    </recommendedName>
</protein>
<keyword evidence="2 5" id="KW-0689">Ribosomal protein</keyword>
<dbReference type="EMBL" id="BAAAFD010000002">
    <property type="protein sequence ID" value="GAA0853836.1"/>
    <property type="molecule type" value="Genomic_DNA"/>
</dbReference>
<dbReference type="Gene3D" id="6.10.140.1970">
    <property type="match status" value="1"/>
</dbReference>
<proteinExistence type="inferred from homology"/>
<evidence type="ECO:0000256" key="3">
    <source>
        <dbReference type="ARBA" id="ARBA00023274"/>
    </source>
</evidence>